<dbReference type="Proteomes" id="UP001143910">
    <property type="component" value="Unassembled WGS sequence"/>
</dbReference>
<evidence type="ECO:0000313" key="1">
    <source>
        <dbReference type="EMBL" id="KAJ2979597.1"/>
    </source>
</evidence>
<organism evidence="1 2">
    <name type="scientific">Zarea fungicola</name>
    <dbReference type="NCBI Taxonomy" id="93591"/>
    <lineage>
        <taxon>Eukaryota</taxon>
        <taxon>Fungi</taxon>
        <taxon>Dikarya</taxon>
        <taxon>Ascomycota</taxon>
        <taxon>Pezizomycotina</taxon>
        <taxon>Sordariomycetes</taxon>
        <taxon>Hypocreomycetidae</taxon>
        <taxon>Hypocreales</taxon>
        <taxon>Cordycipitaceae</taxon>
        <taxon>Zarea</taxon>
    </lineage>
</organism>
<dbReference type="EMBL" id="JANJQO010000269">
    <property type="protein sequence ID" value="KAJ2979597.1"/>
    <property type="molecule type" value="Genomic_DNA"/>
</dbReference>
<keyword evidence="2" id="KW-1185">Reference proteome</keyword>
<reference evidence="1" key="1">
    <citation type="submission" date="2022-08" db="EMBL/GenBank/DDBJ databases">
        <title>Genome Sequence of Lecanicillium fungicola.</title>
        <authorList>
            <person name="Buettner E."/>
        </authorList>
    </citation>
    <scope>NUCLEOTIDE SEQUENCE</scope>
    <source>
        <strain evidence="1">Babe33</strain>
    </source>
</reference>
<sequence length="1231" mass="138623">MSRREHDTASRPSSAKDFRPESPFNSHTHTYASPYADRPIVYTYPRVLTIPPPSSILPANGPPSHLATANTKVSGPTPAAPAKTSLSKTDAPHREREISPPPLRRSQTRPGPQASTGNTSSTPMAPPQDSPKHHTQTTTLPSRASRPSNGSVQWNKQDLAKVLQGKLVDVRKDHSSLVTQVIEATTPTELRTHHGMDLFANLRDGAVPERKGDTMRVKFKQHLKTRKDQREEHHNIIPIKTTKERVPRYRFHHVQISSNVLTPNTMLTFVPHLRDLEGSEETKYNLWLKELEDIDLKSGFKPMNREEKVILTIQTERAATISLYLDTWLEAVNIPNCTKSALIAYMATQESDENITPQKKTDIIRSNREADGDPTGLDSTKAAALFTDAFHLAFEDNLPLASKIELRRILALDESVDGVLDPKPIAKDAAVTQQGDEDETAEARLATYSILGCLICFSHSCDHGEYDIKNLKRTFSVSSVTPLAELLRQRRRRYVAAGKVGMQHGLPCRNQCYRLSPPVGQMREAKAWIEDEHVLLRSIFLTTSQSILQQDPICYVAEILDRECSDVYAKFKSLSFKIPEALQPEPPRLKPLSWFDNRKKILIGDWQDHTITHEHQRREVLEPCSHEGSCTPQNCTCVKAGILCEKWCKCTAETCAYKFTGCGCHSTGKCCQSKQKEKPCLCVQLNRECDPILCGTCGALERCDPLNARDEQLHETGCQNSELQRGLSRELVLGQSQLDGVGYGLFTAEAIAQDDFVVEYVGELITHDEGVRREARRGDVFDEESNISYVFTLLENEGIWVDAAIYGNLSRYINHASEHDSTGSNITPRILYVNGEYRIKFTAMRDIKAGEELFFNYGENFPNLTKKLLDTKAGQKPDGSRRPGQPGQTSSRKGVARKAPKPDLKKMEQKKPIVKRRKRRTIVKEDVGEINSARPTQTSPLSRPVKRKRGLERDHSDDETYYARRSATHNQWQESTAEEDDGLADELMTPTDGIQTRRSLRARMSETPTKSDKAKAAGRRGGARPGSGRPRKQPRSVPKSLDGTRATRGSRELPANGSWRESLSESPGARGKPRGVYDDNDNGEEEDDDPEGGEIQDSQEWSTAAEEEDMGNFGDYSQEEELDGQVEGGREGNGEEQFQEYGDEDGDELQQEEEEAEAEMEEQMEEYYDQEDGEENGEELEEELDEDEGEQEEDEEDDEEEDDQDVVVRKRMDRATRNRRPPAKFRGDDFF</sequence>
<protein>
    <submittedName>
        <fullName evidence="1">Uncharacterized protein</fullName>
    </submittedName>
</protein>
<proteinExistence type="predicted"/>
<accession>A0ACC1NJU9</accession>
<comment type="caution">
    <text evidence="1">The sequence shown here is derived from an EMBL/GenBank/DDBJ whole genome shotgun (WGS) entry which is preliminary data.</text>
</comment>
<name>A0ACC1NJU9_9HYPO</name>
<gene>
    <name evidence="1" type="ORF">NQ176_g3159</name>
</gene>
<evidence type="ECO:0000313" key="2">
    <source>
        <dbReference type="Proteomes" id="UP001143910"/>
    </source>
</evidence>